<dbReference type="Proteomes" id="UP000276178">
    <property type="component" value="Unassembled WGS sequence"/>
</dbReference>
<dbReference type="EMBL" id="BJOD01000035">
    <property type="protein sequence ID" value="GED27107.1"/>
    <property type="molecule type" value="Genomic_DNA"/>
</dbReference>
<comment type="caution">
    <text evidence="3">The sequence shown here is derived from an EMBL/GenBank/DDBJ whole genome shotgun (WGS) entry which is preliminary data.</text>
</comment>
<proteinExistence type="predicted"/>
<dbReference type="OrthoDB" id="2476385at2"/>
<gene>
    <name evidence="2" type="ORF">BAG01nite_32090</name>
    <name evidence="3" type="ORF">EB820_20335</name>
</gene>
<dbReference type="EMBL" id="RHHN01000065">
    <property type="protein sequence ID" value="RNB51205.1"/>
    <property type="molecule type" value="Genomic_DNA"/>
</dbReference>
<evidence type="ECO:0000313" key="4">
    <source>
        <dbReference type="Proteomes" id="UP000276178"/>
    </source>
</evidence>
<accession>A0A3M8AL82</accession>
<evidence type="ECO:0000313" key="5">
    <source>
        <dbReference type="Proteomes" id="UP000317180"/>
    </source>
</evidence>
<evidence type="ECO:0000313" key="3">
    <source>
        <dbReference type="EMBL" id="RNB51205.1"/>
    </source>
</evidence>
<dbReference type="Proteomes" id="UP000317180">
    <property type="component" value="Unassembled WGS sequence"/>
</dbReference>
<organism evidence="3 4">
    <name type="scientific">Brevibacillus agri</name>
    <dbReference type="NCBI Taxonomy" id="51101"/>
    <lineage>
        <taxon>Bacteria</taxon>
        <taxon>Bacillati</taxon>
        <taxon>Bacillota</taxon>
        <taxon>Bacilli</taxon>
        <taxon>Bacillales</taxon>
        <taxon>Paenibacillaceae</taxon>
        <taxon>Brevibacillus</taxon>
    </lineage>
</organism>
<dbReference type="GeneID" id="82809973"/>
<reference evidence="3 4" key="1">
    <citation type="submission" date="2018-10" db="EMBL/GenBank/DDBJ databases">
        <title>Phylogenomics of Brevibacillus.</title>
        <authorList>
            <person name="Dunlap C."/>
        </authorList>
    </citation>
    <scope>NUCLEOTIDE SEQUENCE [LARGE SCALE GENOMIC DNA]</scope>
    <source>
        <strain evidence="3 4">NRRL NRS 1219</strain>
    </source>
</reference>
<feature type="chain" id="PRO_5017960245" evidence="1">
    <location>
        <begin position="23"/>
        <end position="241"/>
    </location>
</feature>
<dbReference type="AlphaFoldDB" id="A0A3M8AL82"/>
<feature type="signal peptide" evidence="1">
    <location>
        <begin position="1"/>
        <end position="22"/>
    </location>
</feature>
<sequence>MLVRRLLFFTFTGLALPCLVHAAAPLSPASVSPTPEQVINWINASAHDPVDLPHVDFELVNLDEDADLEIIAKQNASVHIGTFYVLDQKPDRTYSLIAEKRWNVPQLQPERWDYAQEVNHPELDPYYLDSRIELTGTRLLETVDHTGGTGLSVYEAHLWYLEKGKLVEAWSGLLKQTSSVPGGQLFQTLGSYQIISGEIPQLYYWTTEQELDPDSGIPLPGKTATKLVVYQFDQGVFTPVP</sequence>
<evidence type="ECO:0000313" key="2">
    <source>
        <dbReference type="EMBL" id="GED27107.1"/>
    </source>
</evidence>
<dbReference type="RefSeq" id="WP_007782896.1">
    <property type="nucleotide sequence ID" value="NZ_BJOD01000035.1"/>
</dbReference>
<name>A0A3M8AL82_9BACL</name>
<keyword evidence="5" id="KW-1185">Reference proteome</keyword>
<keyword evidence="1" id="KW-0732">Signal</keyword>
<evidence type="ECO:0000256" key="1">
    <source>
        <dbReference type="SAM" id="SignalP"/>
    </source>
</evidence>
<protein>
    <submittedName>
        <fullName evidence="3">Uncharacterized protein</fullName>
    </submittedName>
</protein>
<reference evidence="2 5" key="2">
    <citation type="submission" date="2019-06" db="EMBL/GenBank/DDBJ databases">
        <title>Whole genome shotgun sequence of Brevibacillus agri NBRC 15538.</title>
        <authorList>
            <person name="Hosoyama A."/>
            <person name="Uohara A."/>
            <person name="Ohji S."/>
            <person name="Ichikawa N."/>
        </authorList>
    </citation>
    <scope>NUCLEOTIDE SEQUENCE [LARGE SCALE GENOMIC DNA]</scope>
    <source>
        <strain evidence="2 5">NBRC 15538</strain>
    </source>
</reference>